<evidence type="ECO:0000259" key="2">
    <source>
        <dbReference type="Pfam" id="PF01965"/>
    </source>
</evidence>
<dbReference type="OrthoDB" id="9792284at2"/>
<keyword evidence="4" id="KW-1185">Reference proteome</keyword>
<sequence>MELKGYKVLALVDEEFEDLEMWYPVLRLRETGAEVHIAGPKANTVYHGKYGVPLISEYSFDDVKSEDYIGLYVPGGWAPDKLRRYAQVLQLTREFHSAAKPIAHICHAGWVLASAKICAGYTMTSTPGIKDDLENAGAIWVDQEVVVDRNIVSGRRPPDLPAFTREFVRVLADFTQK</sequence>
<dbReference type="InterPro" id="IPR029062">
    <property type="entry name" value="Class_I_gatase-like"/>
</dbReference>
<dbReference type="PANTHER" id="PTHR42733:SF13">
    <property type="entry name" value="DJ-1_PFPI DOMAIN-CONTAINING PROTEIN"/>
    <property type="match status" value="1"/>
</dbReference>
<comment type="caution">
    <text evidence="3">The sequence shown here is derived from an EMBL/GenBank/DDBJ whole genome shotgun (WGS) entry which is preliminary data.</text>
</comment>
<keyword evidence="3" id="KW-0315">Glutamine amidotransferase</keyword>
<gene>
    <name evidence="3" type="ORF">CBW46_001915</name>
</gene>
<dbReference type="EMBL" id="NHRJ02000001">
    <property type="protein sequence ID" value="PZE22561.1"/>
    <property type="molecule type" value="Genomic_DNA"/>
</dbReference>
<dbReference type="RefSeq" id="WP_089198331.1">
    <property type="nucleotide sequence ID" value="NZ_NHRJ02000001.1"/>
</dbReference>
<evidence type="ECO:0000313" key="4">
    <source>
        <dbReference type="Proteomes" id="UP000214746"/>
    </source>
</evidence>
<dbReference type="NCBIfam" id="TIGR01382">
    <property type="entry name" value="PfpI"/>
    <property type="match status" value="1"/>
</dbReference>
<evidence type="ECO:0000256" key="1">
    <source>
        <dbReference type="ARBA" id="ARBA00008542"/>
    </source>
</evidence>
<proteinExistence type="inferred from homology"/>
<dbReference type="CDD" id="cd03134">
    <property type="entry name" value="GATase1_PfpI_like"/>
    <property type="match status" value="1"/>
</dbReference>
<dbReference type="InterPro" id="IPR002818">
    <property type="entry name" value="DJ-1/PfpI"/>
</dbReference>
<evidence type="ECO:0000313" key="3">
    <source>
        <dbReference type="EMBL" id="PZE22561.1"/>
    </source>
</evidence>
<dbReference type="Proteomes" id="UP000214746">
    <property type="component" value="Unassembled WGS sequence"/>
</dbReference>
<dbReference type="Gene3D" id="3.40.50.880">
    <property type="match status" value="1"/>
</dbReference>
<feature type="domain" description="DJ-1/PfpI" evidence="2">
    <location>
        <begin position="7"/>
        <end position="169"/>
    </location>
</feature>
<dbReference type="GO" id="GO:0016740">
    <property type="term" value="F:transferase activity"/>
    <property type="evidence" value="ECO:0007669"/>
    <property type="project" value="UniProtKB-KW"/>
</dbReference>
<dbReference type="InterPro" id="IPR006286">
    <property type="entry name" value="C56_PfpI-like"/>
</dbReference>
<name>A0A2W1NHF5_PAEXE</name>
<dbReference type="PROSITE" id="PS51276">
    <property type="entry name" value="PEPTIDASE_C56_PFPI"/>
    <property type="match status" value="1"/>
</dbReference>
<dbReference type="Pfam" id="PF01965">
    <property type="entry name" value="DJ-1_PfpI"/>
    <property type="match status" value="1"/>
</dbReference>
<accession>A0A2W1NHF5</accession>
<dbReference type="AlphaFoldDB" id="A0A2W1NHF5"/>
<organism evidence="3 4">
    <name type="scientific">Paenibacillus xerothermodurans</name>
    <dbReference type="NCBI Taxonomy" id="1977292"/>
    <lineage>
        <taxon>Bacteria</taxon>
        <taxon>Bacillati</taxon>
        <taxon>Bacillota</taxon>
        <taxon>Bacilli</taxon>
        <taxon>Bacillales</taxon>
        <taxon>Paenibacillaceae</taxon>
        <taxon>Paenibacillus</taxon>
    </lineage>
</organism>
<dbReference type="PANTHER" id="PTHR42733">
    <property type="entry name" value="DJ-1 PROTEIN"/>
    <property type="match status" value="1"/>
</dbReference>
<comment type="similarity">
    <text evidence="1">Belongs to the peptidase C56 family.</text>
</comment>
<reference evidence="3" key="1">
    <citation type="submission" date="2018-06" db="EMBL/GenBank/DDBJ databases">
        <title>Paenibacillus xerothermodurans sp. nov. an extremely dry heat resistant spore forming bacterium isolated from the soil of Cape Canaveral, Florida.</title>
        <authorList>
            <person name="Seuylemezian A."/>
            <person name="Kaur N."/>
            <person name="Patil P."/>
            <person name="Patil P."/>
            <person name="Mayilraj S."/>
            <person name="Vaishampayan P."/>
        </authorList>
    </citation>
    <scope>NUCLEOTIDE SEQUENCE [LARGE SCALE GENOMIC DNA]</scope>
    <source>
        <strain evidence="3">ATCC 27380</strain>
    </source>
</reference>
<protein>
    <submittedName>
        <fullName evidence="3">Type 1 glutamine amidotransferase</fullName>
    </submittedName>
</protein>
<dbReference type="SUPFAM" id="SSF52317">
    <property type="entry name" value="Class I glutamine amidotransferase-like"/>
    <property type="match status" value="1"/>
</dbReference>